<feature type="chain" id="PRO_5018098005" description="Cell wall protein PhiA" evidence="1">
    <location>
        <begin position="27"/>
        <end position="192"/>
    </location>
</feature>
<feature type="signal peptide" evidence="1">
    <location>
        <begin position="1"/>
        <end position="26"/>
    </location>
</feature>
<reference evidence="2 3" key="1">
    <citation type="journal article" date="2018" name="Nat. Ecol. Evol.">
        <title>Pezizomycetes genomes reveal the molecular basis of ectomycorrhizal truffle lifestyle.</title>
        <authorList>
            <person name="Murat C."/>
            <person name="Payen T."/>
            <person name="Noel B."/>
            <person name="Kuo A."/>
            <person name="Morin E."/>
            <person name="Chen J."/>
            <person name="Kohler A."/>
            <person name="Krizsan K."/>
            <person name="Balestrini R."/>
            <person name="Da Silva C."/>
            <person name="Montanini B."/>
            <person name="Hainaut M."/>
            <person name="Levati E."/>
            <person name="Barry K.W."/>
            <person name="Belfiori B."/>
            <person name="Cichocki N."/>
            <person name="Clum A."/>
            <person name="Dockter R.B."/>
            <person name="Fauchery L."/>
            <person name="Guy J."/>
            <person name="Iotti M."/>
            <person name="Le Tacon F."/>
            <person name="Lindquist E.A."/>
            <person name="Lipzen A."/>
            <person name="Malagnac F."/>
            <person name="Mello A."/>
            <person name="Molinier V."/>
            <person name="Miyauchi S."/>
            <person name="Poulain J."/>
            <person name="Riccioni C."/>
            <person name="Rubini A."/>
            <person name="Sitrit Y."/>
            <person name="Splivallo R."/>
            <person name="Traeger S."/>
            <person name="Wang M."/>
            <person name="Zifcakova L."/>
            <person name="Wipf D."/>
            <person name="Zambonelli A."/>
            <person name="Paolocci F."/>
            <person name="Nowrousian M."/>
            <person name="Ottonello S."/>
            <person name="Baldrian P."/>
            <person name="Spatafora J.W."/>
            <person name="Henrissat B."/>
            <person name="Nagy L.G."/>
            <person name="Aury J.M."/>
            <person name="Wincker P."/>
            <person name="Grigoriev I.V."/>
            <person name="Bonfante P."/>
            <person name="Martin F.M."/>
        </authorList>
    </citation>
    <scope>NUCLEOTIDE SEQUENCE [LARGE SCALE GENOMIC DNA]</scope>
    <source>
        <strain evidence="2 3">CCBAS932</strain>
    </source>
</reference>
<dbReference type="AlphaFoldDB" id="A0A3N4KW24"/>
<gene>
    <name evidence="2" type="ORF">P167DRAFT_605059</name>
</gene>
<organism evidence="2 3">
    <name type="scientific">Morchella conica CCBAS932</name>
    <dbReference type="NCBI Taxonomy" id="1392247"/>
    <lineage>
        <taxon>Eukaryota</taxon>
        <taxon>Fungi</taxon>
        <taxon>Dikarya</taxon>
        <taxon>Ascomycota</taxon>
        <taxon>Pezizomycotina</taxon>
        <taxon>Pezizomycetes</taxon>
        <taxon>Pezizales</taxon>
        <taxon>Morchellaceae</taxon>
        <taxon>Morchella</taxon>
    </lineage>
</organism>
<dbReference type="EMBL" id="ML119123">
    <property type="protein sequence ID" value="RPB13462.1"/>
    <property type="molecule type" value="Genomic_DNA"/>
</dbReference>
<dbReference type="OrthoDB" id="5339030at2759"/>
<evidence type="ECO:0000256" key="1">
    <source>
        <dbReference type="SAM" id="SignalP"/>
    </source>
</evidence>
<evidence type="ECO:0008006" key="4">
    <source>
        <dbReference type="Google" id="ProtNLM"/>
    </source>
</evidence>
<evidence type="ECO:0000313" key="3">
    <source>
        <dbReference type="Proteomes" id="UP000277580"/>
    </source>
</evidence>
<dbReference type="Proteomes" id="UP000277580">
    <property type="component" value="Unassembled WGS sequence"/>
</dbReference>
<proteinExistence type="predicted"/>
<evidence type="ECO:0000313" key="2">
    <source>
        <dbReference type="EMBL" id="RPB13462.1"/>
    </source>
</evidence>
<accession>A0A3N4KW24</accession>
<keyword evidence="3" id="KW-1185">Reference proteome</keyword>
<protein>
    <recommendedName>
        <fullName evidence="4">Cell wall protein PhiA</fullName>
    </recommendedName>
</protein>
<keyword evidence="1" id="KW-0732">Signal</keyword>
<name>A0A3N4KW24_9PEZI</name>
<dbReference type="InParanoid" id="A0A3N4KW24"/>
<sequence length="192" mass="21262">MTKITNPLSILFLCLLSLSSFSISAAQTDTARNRTFTLTAYNPDYPFLNNIPVTIGAASGQTTVGVSFPNNYGLHAFIWNGKLYRPCDTSPTGVCIGYWSKNYGGISAGWTLLFDDDETYNPNDPCCSVDGTWGVSTIDGRDYLTNYDTTLFEMCDVDPNGSGTMGYWIGYAVTSERWKCFPRTTLAITWDY</sequence>